<evidence type="ECO:0000313" key="1">
    <source>
        <dbReference type="EMBL" id="KKL73158.1"/>
    </source>
</evidence>
<protein>
    <submittedName>
        <fullName evidence="1">Uncharacterized protein</fullName>
    </submittedName>
</protein>
<gene>
    <name evidence="1" type="ORF">LCGC14_2077720</name>
</gene>
<accession>A0A0F9EGC6</accession>
<organism evidence="1">
    <name type="scientific">marine sediment metagenome</name>
    <dbReference type="NCBI Taxonomy" id="412755"/>
    <lineage>
        <taxon>unclassified sequences</taxon>
        <taxon>metagenomes</taxon>
        <taxon>ecological metagenomes</taxon>
    </lineage>
</organism>
<proteinExistence type="predicted"/>
<comment type="caution">
    <text evidence="1">The sequence shown here is derived from an EMBL/GenBank/DDBJ whole genome shotgun (WGS) entry which is preliminary data.</text>
</comment>
<dbReference type="AlphaFoldDB" id="A0A0F9EGC6"/>
<sequence>MANDRLYIECKDCKKFIMFLKYFPYGRSYTWDNSELEVFMLKHINCSKPEQTLHGDRCFNIFAESADYHDSRDWKQNWEQAVFK</sequence>
<feature type="non-terminal residue" evidence="1">
    <location>
        <position position="84"/>
    </location>
</feature>
<name>A0A0F9EGC6_9ZZZZ</name>
<dbReference type="EMBL" id="LAZR01025050">
    <property type="protein sequence ID" value="KKL73158.1"/>
    <property type="molecule type" value="Genomic_DNA"/>
</dbReference>
<reference evidence="1" key="1">
    <citation type="journal article" date="2015" name="Nature">
        <title>Complex archaea that bridge the gap between prokaryotes and eukaryotes.</title>
        <authorList>
            <person name="Spang A."/>
            <person name="Saw J.H."/>
            <person name="Jorgensen S.L."/>
            <person name="Zaremba-Niedzwiedzka K."/>
            <person name="Martijn J."/>
            <person name="Lind A.E."/>
            <person name="van Eijk R."/>
            <person name="Schleper C."/>
            <person name="Guy L."/>
            <person name="Ettema T.J."/>
        </authorList>
    </citation>
    <scope>NUCLEOTIDE SEQUENCE</scope>
</reference>